<sequence>MRKAKTDPENKKPIKKRKVEEDVFKIPFPPRTSAIPSRRFSLAVSNEAKARTSFLEFQSLTFRERKNQAAVFTYDLGNIKGIYRKFSGGSYSEEIIHIA</sequence>
<gene>
    <name evidence="1" type="ORF">ACAOBT_LOCUS35505</name>
</gene>
<protein>
    <submittedName>
        <fullName evidence="1">Uncharacterized protein</fullName>
    </submittedName>
</protein>
<dbReference type="OrthoDB" id="6777155at2759"/>
<evidence type="ECO:0000313" key="1">
    <source>
        <dbReference type="EMBL" id="CAH2016624.1"/>
    </source>
</evidence>
<name>A0A9P0QBK6_ACAOB</name>
<accession>A0A9P0QBK6</accession>
<proteinExistence type="predicted"/>
<dbReference type="EMBL" id="CAKOFQ010008965">
    <property type="protein sequence ID" value="CAH2016624.1"/>
    <property type="molecule type" value="Genomic_DNA"/>
</dbReference>
<dbReference type="AlphaFoldDB" id="A0A9P0QBK6"/>
<keyword evidence="2" id="KW-1185">Reference proteome</keyword>
<reference evidence="1" key="1">
    <citation type="submission" date="2022-03" db="EMBL/GenBank/DDBJ databases">
        <authorList>
            <person name="Sayadi A."/>
        </authorList>
    </citation>
    <scope>NUCLEOTIDE SEQUENCE</scope>
</reference>
<evidence type="ECO:0000313" key="2">
    <source>
        <dbReference type="Proteomes" id="UP001152888"/>
    </source>
</evidence>
<dbReference type="Proteomes" id="UP001152888">
    <property type="component" value="Unassembled WGS sequence"/>
</dbReference>
<organism evidence="1 2">
    <name type="scientific">Acanthoscelides obtectus</name>
    <name type="common">Bean weevil</name>
    <name type="synonym">Bruchus obtectus</name>
    <dbReference type="NCBI Taxonomy" id="200917"/>
    <lineage>
        <taxon>Eukaryota</taxon>
        <taxon>Metazoa</taxon>
        <taxon>Ecdysozoa</taxon>
        <taxon>Arthropoda</taxon>
        <taxon>Hexapoda</taxon>
        <taxon>Insecta</taxon>
        <taxon>Pterygota</taxon>
        <taxon>Neoptera</taxon>
        <taxon>Endopterygota</taxon>
        <taxon>Coleoptera</taxon>
        <taxon>Polyphaga</taxon>
        <taxon>Cucujiformia</taxon>
        <taxon>Chrysomeloidea</taxon>
        <taxon>Chrysomelidae</taxon>
        <taxon>Bruchinae</taxon>
        <taxon>Bruchini</taxon>
        <taxon>Acanthoscelides</taxon>
    </lineage>
</organism>
<comment type="caution">
    <text evidence="1">The sequence shown here is derived from an EMBL/GenBank/DDBJ whole genome shotgun (WGS) entry which is preliminary data.</text>
</comment>